<reference evidence="3" key="1">
    <citation type="submission" date="2023-11" db="EMBL/GenBank/DDBJ databases">
        <authorList>
            <person name="Alioto T."/>
            <person name="Alioto T."/>
            <person name="Gomez Garrido J."/>
        </authorList>
    </citation>
    <scope>NUCLEOTIDE SEQUENCE</scope>
</reference>
<name>A0AAI8Z595_9PEZI</name>
<proteinExistence type="predicted"/>
<comment type="caution">
    <text evidence="3">The sequence shown here is derived from an EMBL/GenBank/DDBJ whole genome shotgun (WGS) entry which is preliminary data.</text>
</comment>
<keyword evidence="1" id="KW-0732">Signal</keyword>
<keyword evidence="4" id="KW-1185">Reference proteome</keyword>
<dbReference type="Proteomes" id="UP001296104">
    <property type="component" value="Unassembled WGS sequence"/>
</dbReference>
<dbReference type="Pfam" id="PF00704">
    <property type="entry name" value="Glyco_hydro_18"/>
    <property type="match status" value="1"/>
</dbReference>
<evidence type="ECO:0000256" key="1">
    <source>
        <dbReference type="SAM" id="SignalP"/>
    </source>
</evidence>
<evidence type="ECO:0000313" key="3">
    <source>
        <dbReference type="EMBL" id="CAK4032940.1"/>
    </source>
</evidence>
<dbReference type="SUPFAM" id="SSF51445">
    <property type="entry name" value="(Trans)glycosidases"/>
    <property type="match status" value="1"/>
</dbReference>
<organism evidence="3 4">
    <name type="scientific">Lecanosticta acicola</name>
    <dbReference type="NCBI Taxonomy" id="111012"/>
    <lineage>
        <taxon>Eukaryota</taxon>
        <taxon>Fungi</taxon>
        <taxon>Dikarya</taxon>
        <taxon>Ascomycota</taxon>
        <taxon>Pezizomycotina</taxon>
        <taxon>Dothideomycetes</taxon>
        <taxon>Dothideomycetidae</taxon>
        <taxon>Mycosphaerellales</taxon>
        <taxon>Mycosphaerellaceae</taxon>
        <taxon>Lecanosticta</taxon>
    </lineage>
</organism>
<dbReference type="EMBL" id="CAVMBE010000074">
    <property type="protein sequence ID" value="CAK4032940.1"/>
    <property type="molecule type" value="Genomic_DNA"/>
</dbReference>
<dbReference type="AlphaFoldDB" id="A0AAI8Z595"/>
<accession>A0AAI8Z595</accession>
<feature type="chain" id="PRO_5042572620" evidence="1">
    <location>
        <begin position="18"/>
        <end position="355"/>
    </location>
</feature>
<feature type="signal peptide" evidence="1">
    <location>
        <begin position="1"/>
        <end position="17"/>
    </location>
</feature>
<dbReference type="InterPro" id="IPR017853">
    <property type="entry name" value="GH"/>
</dbReference>
<dbReference type="Gene3D" id="3.20.20.80">
    <property type="entry name" value="Glycosidases"/>
    <property type="match status" value="1"/>
</dbReference>
<evidence type="ECO:0000259" key="2">
    <source>
        <dbReference type="Pfam" id="PF00704"/>
    </source>
</evidence>
<keyword evidence="3" id="KW-0378">Hydrolase</keyword>
<gene>
    <name evidence="3" type="ORF">LECACI_7A008098</name>
</gene>
<sequence length="355" mass="38020">MFAFLTAWLSLLCLAAALPASSLDERGDGYSSPRQVMYIQTFHYTNGGQLSLLPLVEQKTGVTHILLAAVHINSTPGDVELNDDSTNSTVYTQIWSEAAQLQKDGVKVMMMLGGAAPGSYPNLCSGTNGAIINEAYYTPLRDTLRYHNVDGLDLDIEEQPASAIALSTRAATASGRPNGKLVNWYNAQFYNGWGDASTPIGYNAIIANGYAPDRVVLGVLDNPNDAGSGFYRVGTYKTTIATLRANYHNFGGDAGWEFWDAGASDGYANPSQWVSDIATAVFGSSSDDKSALRNLQAAPIPRGPTPWPHLISTLETLGVGFLPAVRALNLTDGNLHQALKVLDLPEIVPLRPLIG</sequence>
<feature type="domain" description="GH18" evidence="2">
    <location>
        <begin position="35"/>
        <end position="157"/>
    </location>
</feature>
<protein>
    <submittedName>
        <fullName evidence="3">Glycoside hydrolase family 18</fullName>
    </submittedName>
</protein>
<dbReference type="GO" id="GO:0016787">
    <property type="term" value="F:hydrolase activity"/>
    <property type="evidence" value="ECO:0007669"/>
    <property type="project" value="UniProtKB-KW"/>
</dbReference>
<dbReference type="InterPro" id="IPR001223">
    <property type="entry name" value="Glyco_hydro18_cat"/>
</dbReference>
<dbReference type="GO" id="GO:0005975">
    <property type="term" value="P:carbohydrate metabolic process"/>
    <property type="evidence" value="ECO:0007669"/>
    <property type="project" value="InterPro"/>
</dbReference>
<evidence type="ECO:0000313" key="4">
    <source>
        <dbReference type="Proteomes" id="UP001296104"/>
    </source>
</evidence>